<gene>
    <name evidence="2" type="ORF">EJB05_47872</name>
</gene>
<evidence type="ECO:0000256" key="1">
    <source>
        <dbReference type="SAM" id="MobiDB-lite"/>
    </source>
</evidence>
<dbReference type="Gramene" id="TVU04739">
    <property type="protein sequence ID" value="TVU04739"/>
    <property type="gene ID" value="EJB05_47872"/>
</dbReference>
<dbReference type="Proteomes" id="UP000324897">
    <property type="component" value="Unassembled WGS sequence"/>
</dbReference>
<sequence>MSRPIEGSAVKKRADSALPAHPPPRSCRPIRHRSRVGGLAPPLPGRPQRAPSALPGTCDPHTALGSVGLCILRILGMSSVKLQENSESFEHCASLHVFHKGLGNTIHLPYLDLSTSSELGGSELQAIRSFKPNRR</sequence>
<name>A0A5J9T062_9POAL</name>
<dbReference type="AlphaFoldDB" id="A0A5J9T062"/>
<feature type="region of interest" description="Disordered" evidence="1">
    <location>
        <begin position="1"/>
        <end position="57"/>
    </location>
</feature>
<evidence type="ECO:0000313" key="2">
    <source>
        <dbReference type="EMBL" id="TVU04739.1"/>
    </source>
</evidence>
<evidence type="ECO:0000313" key="3">
    <source>
        <dbReference type="Proteomes" id="UP000324897"/>
    </source>
</evidence>
<keyword evidence="3" id="KW-1185">Reference proteome</keyword>
<reference evidence="2 3" key="1">
    <citation type="journal article" date="2019" name="Sci. Rep.">
        <title>A high-quality genome of Eragrostis curvula grass provides insights into Poaceae evolution and supports new strategies to enhance forage quality.</title>
        <authorList>
            <person name="Carballo J."/>
            <person name="Santos B.A.C.M."/>
            <person name="Zappacosta D."/>
            <person name="Garbus I."/>
            <person name="Selva J.P."/>
            <person name="Gallo C.A."/>
            <person name="Diaz A."/>
            <person name="Albertini E."/>
            <person name="Caccamo M."/>
            <person name="Echenique V."/>
        </authorList>
    </citation>
    <scope>NUCLEOTIDE SEQUENCE [LARGE SCALE GENOMIC DNA]</scope>
    <source>
        <strain evidence="3">cv. Victoria</strain>
        <tissue evidence="2">Leaf</tissue>
    </source>
</reference>
<organism evidence="2 3">
    <name type="scientific">Eragrostis curvula</name>
    <name type="common">weeping love grass</name>
    <dbReference type="NCBI Taxonomy" id="38414"/>
    <lineage>
        <taxon>Eukaryota</taxon>
        <taxon>Viridiplantae</taxon>
        <taxon>Streptophyta</taxon>
        <taxon>Embryophyta</taxon>
        <taxon>Tracheophyta</taxon>
        <taxon>Spermatophyta</taxon>
        <taxon>Magnoliopsida</taxon>
        <taxon>Liliopsida</taxon>
        <taxon>Poales</taxon>
        <taxon>Poaceae</taxon>
        <taxon>PACMAD clade</taxon>
        <taxon>Chloridoideae</taxon>
        <taxon>Eragrostideae</taxon>
        <taxon>Eragrostidinae</taxon>
        <taxon>Eragrostis</taxon>
    </lineage>
</organism>
<protein>
    <submittedName>
        <fullName evidence="2">Uncharacterized protein</fullName>
    </submittedName>
</protein>
<accession>A0A5J9T062</accession>
<comment type="caution">
    <text evidence="2">The sequence shown here is derived from an EMBL/GenBank/DDBJ whole genome shotgun (WGS) entry which is preliminary data.</text>
</comment>
<feature type="non-terminal residue" evidence="2">
    <location>
        <position position="1"/>
    </location>
</feature>
<dbReference type="EMBL" id="RWGY01000051">
    <property type="protein sequence ID" value="TVU04739.1"/>
    <property type="molecule type" value="Genomic_DNA"/>
</dbReference>
<proteinExistence type="predicted"/>